<dbReference type="InterPro" id="IPR015943">
    <property type="entry name" value="WD40/YVTN_repeat-like_dom_sf"/>
</dbReference>
<proteinExistence type="predicted"/>
<accession>A0AAV0NL59</accession>
<evidence type="ECO:0000256" key="1">
    <source>
        <dbReference type="ARBA" id="ARBA00022723"/>
    </source>
</evidence>
<dbReference type="Proteomes" id="UP001154282">
    <property type="component" value="Unassembled WGS sequence"/>
</dbReference>
<dbReference type="InterPro" id="IPR036855">
    <property type="entry name" value="Znf_CCCH_sf"/>
</dbReference>
<evidence type="ECO:0000256" key="4">
    <source>
        <dbReference type="PROSITE-ProRule" id="PRU00723"/>
    </source>
</evidence>
<feature type="zinc finger region" description="C3H1-type" evidence="4">
    <location>
        <begin position="1"/>
        <end position="27"/>
    </location>
</feature>
<dbReference type="PANTHER" id="PTHR44489">
    <property type="match status" value="1"/>
</dbReference>
<evidence type="ECO:0000256" key="3">
    <source>
        <dbReference type="ARBA" id="ARBA00022833"/>
    </source>
</evidence>
<sequence length="282" mass="31088">MKSRKVCIYWKQGRCNRNPCRFVHGDLATADLQEDRAVKRSKSTQVTSAAVSQKSRNNCQKIESAQKPEASLLVTTTTVERSEDKACCQEWMSGSCGRGDSCQFLHSWSRGDGFSLLARLEGHVGKPVSGIGLPSGSDGMIKEWDLNTGECIQTLKAHDDDVTSVICWDQYLVSCSLDKKVKFWGRTEEGGDEIILLYTHEEEHAALALGGVNDSDGKPILFCSWNDNSVGLYELPSLKERGRIYAEKEVRAIRAGQEGLFFTGDASGVVSVWKLAEKLVAS</sequence>
<dbReference type="SMART" id="SM00356">
    <property type="entry name" value="ZnF_C3H1"/>
    <property type="match status" value="2"/>
</dbReference>
<dbReference type="AlphaFoldDB" id="A0AAV0NL59"/>
<feature type="zinc finger region" description="C3H1-type" evidence="4">
    <location>
        <begin position="82"/>
        <end position="109"/>
    </location>
</feature>
<keyword evidence="1 4" id="KW-0479">Metal-binding</keyword>
<dbReference type="EMBL" id="CAMGYJ010000008">
    <property type="protein sequence ID" value="CAI0459309.1"/>
    <property type="molecule type" value="Genomic_DNA"/>
</dbReference>
<comment type="caution">
    <text evidence="6">The sequence shown here is derived from an EMBL/GenBank/DDBJ whole genome shotgun (WGS) entry which is preliminary data.</text>
</comment>
<dbReference type="InterPro" id="IPR000571">
    <property type="entry name" value="Znf_CCCH"/>
</dbReference>
<dbReference type="SUPFAM" id="SSF90229">
    <property type="entry name" value="CCCH zinc finger"/>
    <property type="match status" value="1"/>
</dbReference>
<dbReference type="GO" id="GO:0008270">
    <property type="term" value="F:zinc ion binding"/>
    <property type="evidence" value="ECO:0007669"/>
    <property type="project" value="UniProtKB-KW"/>
</dbReference>
<evidence type="ECO:0000259" key="5">
    <source>
        <dbReference type="PROSITE" id="PS50103"/>
    </source>
</evidence>
<feature type="domain" description="C3H1-type" evidence="5">
    <location>
        <begin position="82"/>
        <end position="109"/>
    </location>
</feature>
<protein>
    <recommendedName>
        <fullName evidence="5">C3H1-type domain-containing protein</fullName>
    </recommendedName>
</protein>
<dbReference type="SMART" id="SM00320">
    <property type="entry name" value="WD40"/>
    <property type="match status" value="2"/>
</dbReference>
<dbReference type="Gene3D" id="2.130.10.10">
    <property type="entry name" value="YVTN repeat-like/Quinoprotein amine dehydrogenase"/>
    <property type="match status" value="1"/>
</dbReference>
<evidence type="ECO:0000313" key="7">
    <source>
        <dbReference type="Proteomes" id="UP001154282"/>
    </source>
</evidence>
<reference evidence="6" key="1">
    <citation type="submission" date="2022-08" db="EMBL/GenBank/DDBJ databases">
        <authorList>
            <person name="Gutierrez-Valencia J."/>
        </authorList>
    </citation>
    <scope>NUCLEOTIDE SEQUENCE</scope>
</reference>
<name>A0AAV0NL59_9ROSI</name>
<keyword evidence="2 4" id="KW-0863">Zinc-finger</keyword>
<feature type="domain" description="C3H1-type" evidence="5">
    <location>
        <begin position="1"/>
        <end position="27"/>
    </location>
</feature>
<dbReference type="Pfam" id="PF00400">
    <property type="entry name" value="WD40"/>
    <property type="match status" value="1"/>
</dbReference>
<evidence type="ECO:0000313" key="6">
    <source>
        <dbReference type="EMBL" id="CAI0459309.1"/>
    </source>
</evidence>
<dbReference type="InterPro" id="IPR044715">
    <property type="entry name" value="WDR86-like"/>
</dbReference>
<dbReference type="SUPFAM" id="SSF50978">
    <property type="entry name" value="WD40 repeat-like"/>
    <property type="match status" value="1"/>
</dbReference>
<keyword evidence="7" id="KW-1185">Reference proteome</keyword>
<dbReference type="InterPro" id="IPR036322">
    <property type="entry name" value="WD40_repeat_dom_sf"/>
</dbReference>
<gene>
    <name evidence="6" type="ORF">LITE_LOCUS33939</name>
</gene>
<dbReference type="PROSITE" id="PS50103">
    <property type="entry name" value="ZF_C3H1"/>
    <property type="match status" value="2"/>
</dbReference>
<organism evidence="6 7">
    <name type="scientific">Linum tenue</name>
    <dbReference type="NCBI Taxonomy" id="586396"/>
    <lineage>
        <taxon>Eukaryota</taxon>
        <taxon>Viridiplantae</taxon>
        <taxon>Streptophyta</taxon>
        <taxon>Embryophyta</taxon>
        <taxon>Tracheophyta</taxon>
        <taxon>Spermatophyta</taxon>
        <taxon>Magnoliopsida</taxon>
        <taxon>eudicotyledons</taxon>
        <taxon>Gunneridae</taxon>
        <taxon>Pentapetalae</taxon>
        <taxon>rosids</taxon>
        <taxon>fabids</taxon>
        <taxon>Malpighiales</taxon>
        <taxon>Linaceae</taxon>
        <taxon>Linum</taxon>
    </lineage>
</organism>
<dbReference type="InterPro" id="IPR001680">
    <property type="entry name" value="WD40_rpt"/>
</dbReference>
<keyword evidence="3 4" id="KW-0862">Zinc</keyword>
<dbReference type="PANTHER" id="PTHR44489:SF1">
    <property type="entry name" value="ZINC FINGER CCCH DOMAIN-CONTAINING PROTEIN 63"/>
    <property type="match status" value="1"/>
</dbReference>
<evidence type="ECO:0000256" key="2">
    <source>
        <dbReference type="ARBA" id="ARBA00022771"/>
    </source>
</evidence>